<dbReference type="CDD" id="cd00761">
    <property type="entry name" value="Glyco_tranf_GTA_type"/>
    <property type="match status" value="1"/>
</dbReference>
<gene>
    <name evidence="4" type="ORF">COEU31_18280</name>
</gene>
<comment type="caution">
    <text evidence="4">The sequence shown here is derived from an EMBL/GenBank/DDBJ whole genome shotgun (WGS) entry which is preliminary data.</text>
</comment>
<evidence type="ECO:0000256" key="2">
    <source>
        <dbReference type="ARBA" id="ARBA00022679"/>
    </source>
</evidence>
<dbReference type="InterPro" id="IPR029044">
    <property type="entry name" value="Nucleotide-diphossugar_trans"/>
</dbReference>
<evidence type="ECO:0000259" key="3">
    <source>
        <dbReference type="Pfam" id="PF00535"/>
    </source>
</evidence>
<dbReference type="PANTHER" id="PTHR22916">
    <property type="entry name" value="GLYCOSYLTRANSFERASE"/>
    <property type="match status" value="1"/>
</dbReference>
<keyword evidence="2" id="KW-0808">Transferase</keyword>
<dbReference type="SUPFAM" id="SSF53448">
    <property type="entry name" value="Nucleotide-diphospho-sugar transferases"/>
    <property type="match status" value="1"/>
</dbReference>
<dbReference type="Proteomes" id="UP000660047">
    <property type="component" value="Unassembled WGS sequence"/>
</dbReference>
<protein>
    <recommendedName>
        <fullName evidence="3">Glycosyltransferase 2-like domain-containing protein</fullName>
    </recommendedName>
</protein>
<dbReference type="GO" id="GO:0016757">
    <property type="term" value="F:glycosyltransferase activity"/>
    <property type="evidence" value="ECO:0007669"/>
    <property type="project" value="UniProtKB-KW"/>
</dbReference>
<reference evidence="4" key="1">
    <citation type="submission" date="2020-06" db="EMBL/GenBank/DDBJ databases">
        <title>Characterization of fructooligosaccharide metabolism and fructooligosaccharide-degrading enzymes in human commensal butyrate producers.</title>
        <authorList>
            <person name="Tanno H."/>
            <person name="Fujii T."/>
            <person name="Hirano K."/>
            <person name="Maeno S."/>
            <person name="Tonozuka T."/>
            <person name="Sakamoto M."/>
            <person name="Ohkuma M."/>
            <person name="Tochio T."/>
            <person name="Endo A."/>
        </authorList>
    </citation>
    <scope>NUCLEOTIDE SEQUENCE</scope>
    <source>
        <strain evidence="4">JCM 31265</strain>
    </source>
</reference>
<dbReference type="EMBL" id="BLYL01000010">
    <property type="protein sequence ID" value="GFO94782.1"/>
    <property type="molecule type" value="Genomic_DNA"/>
</dbReference>
<name>A0AAI9K5A8_9FIRM</name>
<accession>A0AAI9K5A8</accession>
<evidence type="ECO:0000256" key="1">
    <source>
        <dbReference type="ARBA" id="ARBA00022676"/>
    </source>
</evidence>
<organism evidence="4 5">
    <name type="scientific">Coprococcus eutactus</name>
    <dbReference type="NCBI Taxonomy" id="33043"/>
    <lineage>
        <taxon>Bacteria</taxon>
        <taxon>Bacillati</taxon>
        <taxon>Bacillota</taxon>
        <taxon>Clostridia</taxon>
        <taxon>Lachnospirales</taxon>
        <taxon>Lachnospiraceae</taxon>
        <taxon>Coprococcus</taxon>
    </lineage>
</organism>
<evidence type="ECO:0000313" key="4">
    <source>
        <dbReference type="EMBL" id="GFO94782.1"/>
    </source>
</evidence>
<dbReference type="PANTHER" id="PTHR22916:SF51">
    <property type="entry name" value="GLYCOSYLTRANSFERASE EPSH-RELATED"/>
    <property type="match status" value="1"/>
</dbReference>
<dbReference type="Pfam" id="PF00535">
    <property type="entry name" value="Glycos_transf_2"/>
    <property type="match status" value="1"/>
</dbReference>
<sequence>MDLVTIITPIYNGEKYLERYFTQIEAIDYENLQIIVINDGSKDKTSEIVKKYANVDSRIEFIDKRTNEGVSSARNDALKMARGKFCFFFDCDDTFETQIVEKCVSKVKADTDTVCYNYASVRRDGNVSKHEFSYRKCVYKKEEILEQILPNSFGTSIADLKRYLSGKCGMRQGKELNGPWRMMYSLEIIRKENIFFRRDLHVGEDTIFTNKYLAVADVIYTIDEPLYYLHNNDGSAIETYNLDVNRMISGKLQLIKAKNELSFELKSKGMNTYGLWGGEYILSSVQIGYALAKDKRLSFAEKRKILKAYHLNVLVIKQWDRLKVKEIIGTKNIKAIPVFLLKINWIVVTELMLTLFCKMGFKIN</sequence>
<dbReference type="InterPro" id="IPR001173">
    <property type="entry name" value="Glyco_trans_2-like"/>
</dbReference>
<dbReference type="RefSeq" id="WP_055223483.1">
    <property type="nucleotide sequence ID" value="NZ_BLYL01000010.1"/>
</dbReference>
<dbReference type="Gene3D" id="3.90.550.10">
    <property type="entry name" value="Spore Coat Polysaccharide Biosynthesis Protein SpsA, Chain A"/>
    <property type="match status" value="1"/>
</dbReference>
<dbReference type="AlphaFoldDB" id="A0AAI9K5A8"/>
<feature type="domain" description="Glycosyltransferase 2-like" evidence="3">
    <location>
        <begin position="5"/>
        <end position="131"/>
    </location>
</feature>
<proteinExistence type="predicted"/>
<keyword evidence="1" id="KW-0328">Glycosyltransferase</keyword>
<evidence type="ECO:0000313" key="5">
    <source>
        <dbReference type="Proteomes" id="UP000660047"/>
    </source>
</evidence>